<accession>A0AA40BFB1</accession>
<proteinExistence type="predicted"/>
<dbReference type="AlphaFoldDB" id="A0AA40BFB1"/>
<gene>
    <name evidence="1" type="ORF">B0T26DRAFT_669597</name>
</gene>
<protein>
    <submittedName>
        <fullName evidence="1">Uncharacterized protein</fullName>
    </submittedName>
</protein>
<sequence length="208" mass="23884">MSSHGVFGSQTSRDLEYMLLDSYEWHDKNGVIWKSAQNNAISWLDALTYNYLDNKGQGPVIGPRHLLDSLGYRYWNQQGVTIGFFQRIYSSSAIHFRILKLSTIERHKRSYLRNIPGLNHWRKMRDIDDLAKTMKGPGDKYEGQVLGYAAITNDSFQQDANEGPKPKIQRYDDMVLSDRISGAFHYLKPGSQAKVIEVRIISPEAEKL</sequence>
<dbReference type="EMBL" id="JAUIRO010000001">
    <property type="protein sequence ID" value="KAK0733164.1"/>
    <property type="molecule type" value="Genomic_DNA"/>
</dbReference>
<evidence type="ECO:0000313" key="1">
    <source>
        <dbReference type="EMBL" id="KAK0733164.1"/>
    </source>
</evidence>
<evidence type="ECO:0000313" key="2">
    <source>
        <dbReference type="Proteomes" id="UP001172101"/>
    </source>
</evidence>
<reference evidence="1" key="1">
    <citation type="submission" date="2023-06" db="EMBL/GenBank/DDBJ databases">
        <title>Genome-scale phylogeny and comparative genomics of the fungal order Sordariales.</title>
        <authorList>
            <consortium name="Lawrence Berkeley National Laboratory"/>
            <person name="Hensen N."/>
            <person name="Bonometti L."/>
            <person name="Westerberg I."/>
            <person name="Brannstrom I.O."/>
            <person name="Guillou S."/>
            <person name="Cros-Aarteil S."/>
            <person name="Calhoun S."/>
            <person name="Haridas S."/>
            <person name="Kuo A."/>
            <person name="Mondo S."/>
            <person name="Pangilinan J."/>
            <person name="Riley R."/>
            <person name="LaButti K."/>
            <person name="Andreopoulos B."/>
            <person name="Lipzen A."/>
            <person name="Chen C."/>
            <person name="Yanf M."/>
            <person name="Daum C."/>
            <person name="Ng V."/>
            <person name="Clum A."/>
            <person name="Steindorff A."/>
            <person name="Ohm R."/>
            <person name="Martin F."/>
            <person name="Silar P."/>
            <person name="Natvig D."/>
            <person name="Lalanne C."/>
            <person name="Gautier V."/>
            <person name="Ament-velasquez S.L."/>
            <person name="Kruys A."/>
            <person name="Hutchinson M.I."/>
            <person name="Powell A.J."/>
            <person name="Barry K."/>
            <person name="Miller A.N."/>
            <person name="Grigoriev I.V."/>
            <person name="Debuchy R."/>
            <person name="Gladieux P."/>
            <person name="Thoren M.H."/>
            <person name="Johannesson H."/>
        </authorList>
    </citation>
    <scope>NUCLEOTIDE SEQUENCE</scope>
    <source>
        <strain evidence="1">SMH2392-1A</strain>
    </source>
</reference>
<comment type="caution">
    <text evidence="1">The sequence shown here is derived from an EMBL/GenBank/DDBJ whole genome shotgun (WGS) entry which is preliminary data.</text>
</comment>
<keyword evidence="2" id="KW-1185">Reference proteome</keyword>
<dbReference type="RefSeq" id="XP_060302041.1">
    <property type="nucleotide sequence ID" value="XM_060439078.1"/>
</dbReference>
<name>A0AA40BFB1_9PEZI</name>
<dbReference type="Proteomes" id="UP001172101">
    <property type="component" value="Unassembled WGS sequence"/>
</dbReference>
<organism evidence="1 2">
    <name type="scientific">Lasiosphaeria miniovina</name>
    <dbReference type="NCBI Taxonomy" id="1954250"/>
    <lineage>
        <taxon>Eukaryota</taxon>
        <taxon>Fungi</taxon>
        <taxon>Dikarya</taxon>
        <taxon>Ascomycota</taxon>
        <taxon>Pezizomycotina</taxon>
        <taxon>Sordariomycetes</taxon>
        <taxon>Sordariomycetidae</taxon>
        <taxon>Sordariales</taxon>
        <taxon>Lasiosphaeriaceae</taxon>
        <taxon>Lasiosphaeria</taxon>
    </lineage>
</organism>
<dbReference type="GeneID" id="85322348"/>